<keyword evidence="2" id="KW-0238">DNA-binding</keyword>
<dbReference type="PANTHER" id="PTHR43280:SF10">
    <property type="entry name" value="REGULATORY PROTEIN POCR"/>
    <property type="match status" value="1"/>
</dbReference>
<dbReference type="PROSITE" id="PS01124">
    <property type="entry name" value="HTH_ARAC_FAMILY_2"/>
    <property type="match status" value="1"/>
</dbReference>
<gene>
    <name evidence="5" type="ORF">A6769_37975</name>
</gene>
<evidence type="ECO:0000259" key="4">
    <source>
        <dbReference type="PROSITE" id="PS01124"/>
    </source>
</evidence>
<evidence type="ECO:0000256" key="1">
    <source>
        <dbReference type="ARBA" id="ARBA00023015"/>
    </source>
</evidence>
<evidence type="ECO:0000313" key="5">
    <source>
        <dbReference type="EMBL" id="RCJ42306.1"/>
    </source>
</evidence>
<dbReference type="InterPro" id="IPR011006">
    <property type="entry name" value="CheY-like_superfamily"/>
</dbReference>
<dbReference type="GO" id="GO:0003700">
    <property type="term" value="F:DNA-binding transcription factor activity"/>
    <property type="evidence" value="ECO:0007669"/>
    <property type="project" value="InterPro"/>
</dbReference>
<proteinExistence type="predicted"/>
<dbReference type="Proteomes" id="UP000252085">
    <property type="component" value="Unassembled WGS sequence"/>
</dbReference>
<accession>A0A367S0B5</accession>
<keyword evidence="3" id="KW-0804">Transcription</keyword>
<evidence type="ECO:0000256" key="3">
    <source>
        <dbReference type="ARBA" id="ARBA00023163"/>
    </source>
</evidence>
<dbReference type="PANTHER" id="PTHR43280">
    <property type="entry name" value="ARAC-FAMILY TRANSCRIPTIONAL REGULATOR"/>
    <property type="match status" value="1"/>
</dbReference>
<dbReference type="InterPro" id="IPR009057">
    <property type="entry name" value="Homeodomain-like_sf"/>
</dbReference>
<keyword evidence="1" id="KW-0805">Transcription regulation</keyword>
<feature type="domain" description="HTH araC/xylS-type" evidence="4">
    <location>
        <begin position="108"/>
        <end position="206"/>
    </location>
</feature>
<dbReference type="GO" id="GO:0043565">
    <property type="term" value="F:sequence-specific DNA binding"/>
    <property type="evidence" value="ECO:0007669"/>
    <property type="project" value="InterPro"/>
</dbReference>
<reference evidence="5 6" key="1">
    <citation type="submission" date="2016-04" db="EMBL/GenBank/DDBJ databases">
        <authorList>
            <person name="Evans L.H."/>
            <person name="Alamgir A."/>
            <person name="Owens N."/>
            <person name="Weber N.D."/>
            <person name="Virtaneva K."/>
            <person name="Barbian K."/>
            <person name="Babar A."/>
            <person name="Rosenke K."/>
        </authorList>
    </citation>
    <scope>NUCLEOTIDE SEQUENCE [LARGE SCALE GENOMIC DNA]</scope>
    <source>
        <strain evidence="5">NIES-2108</strain>
    </source>
</reference>
<dbReference type="Gene3D" id="1.10.10.60">
    <property type="entry name" value="Homeodomain-like"/>
    <property type="match status" value="2"/>
</dbReference>
<organism evidence="5 6">
    <name type="scientific">Nostoc punctiforme NIES-2108</name>
    <dbReference type="NCBI Taxonomy" id="1356359"/>
    <lineage>
        <taxon>Bacteria</taxon>
        <taxon>Bacillati</taxon>
        <taxon>Cyanobacteriota</taxon>
        <taxon>Cyanophyceae</taxon>
        <taxon>Nostocales</taxon>
        <taxon>Nostocaceae</taxon>
        <taxon>Nostoc</taxon>
    </lineage>
</organism>
<protein>
    <recommendedName>
        <fullName evidence="4">HTH araC/xylS-type domain-containing protein</fullName>
    </recommendedName>
</protein>
<dbReference type="SUPFAM" id="SSF46689">
    <property type="entry name" value="Homeodomain-like"/>
    <property type="match status" value="2"/>
</dbReference>
<dbReference type="EMBL" id="LXQE01000017">
    <property type="protein sequence ID" value="RCJ42306.1"/>
    <property type="molecule type" value="Genomic_DNA"/>
</dbReference>
<evidence type="ECO:0000313" key="6">
    <source>
        <dbReference type="Proteomes" id="UP000252085"/>
    </source>
</evidence>
<name>A0A367S0B5_NOSPU</name>
<dbReference type="Pfam" id="PF12833">
    <property type="entry name" value="HTH_18"/>
    <property type="match status" value="1"/>
</dbReference>
<comment type="caution">
    <text evidence="5">The sequence shown here is derived from an EMBL/GenBank/DDBJ whole genome shotgun (WGS) entry which is preliminary data.</text>
</comment>
<dbReference type="InterPro" id="IPR018060">
    <property type="entry name" value="HTH_AraC"/>
</dbReference>
<sequence length="237" mass="27472">MIAELDDFHVLTTLYQDILKATIPFIFFTTKVAQVETHKGLDLEMNDSQSQPCTLRKLLALIATKLEKQTLLKQDFEAYAQQVLEPLPINTANTTTQQSNHQSVLLLKEVFDFIEANYHQPITLDDVAQVVGYSPAYLTNLVRLQTGKSLYRWITHRRMAEAYFLLLETDQNLNQISLSLGYQNTASFCRQFRQINGKTPHVWRMICRRYLSPKTISAKQLISQSKEWLLHYNFQAI</sequence>
<dbReference type="SUPFAM" id="SSF52172">
    <property type="entry name" value="CheY-like"/>
    <property type="match status" value="1"/>
</dbReference>
<evidence type="ECO:0000256" key="2">
    <source>
        <dbReference type="ARBA" id="ARBA00023125"/>
    </source>
</evidence>
<dbReference type="AlphaFoldDB" id="A0A367S0B5"/>
<dbReference type="SMART" id="SM00342">
    <property type="entry name" value="HTH_ARAC"/>
    <property type="match status" value="1"/>
</dbReference>